<gene>
    <name evidence="2" type="ORF">TNIN_165911</name>
</gene>
<dbReference type="Proteomes" id="UP000886998">
    <property type="component" value="Unassembled WGS sequence"/>
</dbReference>
<keyword evidence="3" id="KW-1185">Reference proteome</keyword>
<proteinExistence type="predicted"/>
<comment type="caution">
    <text evidence="2">The sequence shown here is derived from an EMBL/GenBank/DDBJ whole genome shotgun (WGS) entry which is preliminary data.</text>
</comment>
<protein>
    <submittedName>
        <fullName evidence="2">Uncharacterized protein</fullName>
    </submittedName>
</protein>
<reference evidence="2" key="1">
    <citation type="submission" date="2020-08" db="EMBL/GenBank/DDBJ databases">
        <title>Multicomponent nature underlies the extraordinary mechanical properties of spider dragline silk.</title>
        <authorList>
            <person name="Kono N."/>
            <person name="Nakamura H."/>
            <person name="Mori M."/>
            <person name="Yoshida Y."/>
            <person name="Ohtoshi R."/>
            <person name="Malay A.D."/>
            <person name="Moran D.A.P."/>
            <person name="Tomita M."/>
            <person name="Numata K."/>
            <person name="Arakawa K."/>
        </authorList>
    </citation>
    <scope>NUCLEOTIDE SEQUENCE</scope>
</reference>
<keyword evidence="1" id="KW-1133">Transmembrane helix</keyword>
<organism evidence="2 3">
    <name type="scientific">Trichonephila inaurata madagascariensis</name>
    <dbReference type="NCBI Taxonomy" id="2747483"/>
    <lineage>
        <taxon>Eukaryota</taxon>
        <taxon>Metazoa</taxon>
        <taxon>Ecdysozoa</taxon>
        <taxon>Arthropoda</taxon>
        <taxon>Chelicerata</taxon>
        <taxon>Arachnida</taxon>
        <taxon>Araneae</taxon>
        <taxon>Araneomorphae</taxon>
        <taxon>Entelegynae</taxon>
        <taxon>Araneoidea</taxon>
        <taxon>Nephilidae</taxon>
        <taxon>Trichonephila</taxon>
        <taxon>Trichonephila inaurata</taxon>
    </lineage>
</organism>
<evidence type="ECO:0000313" key="2">
    <source>
        <dbReference type="EMBL" id="GFY44674.1"/>
    </source>
</evidence>
<accession>A0A8X7BWN7</accession>
<sequence length="101" mass="11429">MKVVLFRVVTQTVFITVTVAIIAPPSVGSVSVEVFVQLVRHLVVVPVCVPFYVILCLFCYRPKNKGFGRRGSCLHLDIVNKHLHTHTSRRSTGLRFFKFNS</sequence>
<dbReference type="AlphaFoldDB" id="A0A8X7BWN7"/>
<keyword evidence="1" id="KW-0812">Transmembrane</keyword>
<evidence type="ECO:0000256" key="1">
    <source>
        <dbReference type="SAM" id="Phobius"/>
    </source>
</evidence>
<evidence type="ECO:0000313" key="3">
    <source>
        <dbReference type="Proteomes" id="UP000886998"/>
    </source>
</evidence>
<feature type="transmembrane region" description="Helical" evidence="1">
    <location>
        <begin position="12"/>
        <end position="32"/>
    </location>
</feature>
<name>A0A8X7BWN7_9ARAC</name>
<dbReference type="EMBL" id="BMAV01004369">
    <property type="protein sequence ID" value="GFY44674.1"/>
    <property type="molecule type" value="Genomic_DNA"/>
</dbReference>
<feature type="non-terminal residue" evidence="2">
    <location>
        <position position="101"/>
    </location>
</feature>
<keyword evidence="1" id="KW-0472">Membrane</keyword>
<feature type="transmembrane region" description="Helical" evidence="1">
    <location>
        <begin position="38"/>
        <end position="60"/>
    </location>
</feature>